<dbReference type="Pfam" id="PF01368">
    <property type="entry name" value="DHH"/>
    <property type="match status" value="1"/>
</dbReference>
<evidence type="ECO:0000313" key="9">
    <source>
        <dbReference type="EMBL" id="GHO53688.1"/>
    </source>
</evidence>
<proteinExistence type="inferred from homology"/>
<dbReference type="InterPro" id="IPR003156">
    <property type="entry name" value="DHHA1_dom"/>
</dbReference>
<dbReference type="InterPro" id="IPR041122">
    <property type="entry name" value="RecJ_OB"/>
</dbReference>
<dbReference type="InterPro" id="IPR038763">
    <property type="entry name" value="DHH_sf"/>
</dbReference>
<dbReference type="InterPro" id="IPR001667">
    <property type="entry name" value="DDH_dom"/>
</dbReference>
<keyword evidence="4" id="KW-0378">Hydrolase</keyword>
<keyword evidence="5 9" id="KW-0269">Exonuclease</keyword>
<dbReference type="GO" id="GO:0004527">
    <property type="term" value="F:exonuclease activity"/>
    <property type="evidence" value="ECO:0007669"/>
    <property type="project" value="UniProtKB-KW"/>
</dbReference>
<dbReference type="InterPro" id="IPR051673">
    <property type="entry name" value="SSDNA_exonuclease_RecJ"/>
</dbReference>
<keyword evidence="3" id="KW-0540">Nuclease</keyword>
<keyword evidence="10" id="KW-1185">Reference proteome</keyword>
<dbReference type="PANTHER" id="PTHR30255">
    <property type="entry name" value="SINGLE-STRANDED-DNA-SPECIFIC EXONUCLEASE RECJ"/>
    <property type="match status" value="1"/>
</dbReference>
<evidence type="ECO:0000256" key="2">
    <source>
        <dbReference type="ARBA" id="ARBA00019841"/>
    </source>
</evidence>
<feature type="domain" description="RecJ OB" evidence="8">
    <location>
        <begin position="497"/>
        <end position="588"/>
    </location>
</feature>
<evidence type="ECO:0000259" key="6">
    <source>
        <dbReference type="Pfam" id="PF01368"/>
    </source>
</evidence>
<dbReference type="Gene3D" id="3.90.1640.30">
    <property type="match status" value="1"/>
</dbReference>
<evidence type="ECO:0000259" key="8">
    <source>
        <dbReference type="Pfam" id="PF17768"/>
    </source>
</evidence>
<dbReference type="EMBL" id="BNJG01000001">
    <property type="protein sequence ID" value="GHO53688.1"/>
    <property type="molecule type" value="Genomic_DNA"/>
</dbReference>
<dbReference type="Pfam" id="PF02272">
    <property type="entry name" value="DHHA1"/>
    <property type="match status" value="1"/>
</dbReference>
<evidence type="ECO:0000256" key="4">
    <source>
        <dbReference type="ARBA" id="ARBA00022801"/>
    </source>
</evidence>
<dbReference type="InterPro" id="IPR004610">
    <property type="entry name" value="RecJ"/>
</dbReference>
<name>A0ABQ3ULY9_9CHLR</name>
<dbReference type="Gene3D" id="2.40.50.460">
    <property type="match status" value="1"/>
</dbReference>
<comment type="caution">
    <text evidence="9">The sequence shown here is derived from an EMBL/GenBank/DDBJ whole genome shotgun (WGS) entry which is preliminary data.</text>
</comment>
<dbReference type="RefSeq" id="WP_201370481.1">
    <property type="nucleotide sequence ID" value="NZ_BNJG01000001.1"/>
</dbReference>
<evidence type="ECO:0000259" key="7">
    <source>
        <dbReference type="Pfam" id="PF02272"/>
    </source>
</evidence>
<dbReference type="Pfam" id="PF17768">
    <property type="entry name" value="RecJ_OB"/>
    <property type="match status" value="1"/>
</dbReference>
<protein>
    <recommendedName>
        <fullName evidence="2">Single-stranded-DNA-specific exonuclease RecJ</fullName>
    </recommendedName>
</protein>
<reference evidence="9 10" key="1">
    <citation type="journal article" date="2021" name="Int. J. Syst. Evol. Microbiol.">
        <title>Reticulibacter mediterranei gen. nov., sp. nov., within the new family Reticulibacteraceae fam. nov., and Ktedonospora formicarum gen. nov., sp. nov., Ktedonobacter robiniae sp. nov., Dictyobacter formicarum sp. nov. and Dictyobacter arantiisoli sp. nov., belonging to the class Ktedonobacteria.</title>
        <authorList>
            <person name="Yabe S."/>
            <person name="Zheng Y."/>
            <person name="Wang C.M."/>
            <person name="Sakai Y."/>
            <person name="Abe K."/>
            <person name="Yokota A."/>
            <person name="Donadio S."/>
            <person name="Cavaletti L."/>
            <person name="Monciardini P."/>
        </authorList>
    </citation>
    <scope>NUCLEOTIDE SEQUENCE [LARGE SCALE GENOMIC DNA]</scope>
    <source>
        <strain evidence="9 10">SOSP1-30</strain>
    </source>
</reference>
<dbReference type="SUPFAM" id="SSF64182">
    <property type="entry name" value="DHH phosphoesterases"/>
    <property type="match status" value="1"/>
</dbReference>
<accession>A0ABQ3ULY9</accession>
<evidence type="ECO:0000313" key="10">
    <source>
        <dbReference type="Proteomes" id="UP000654345"/>
    </source>
</evidence>
<sequence length="606" mass="68131">MASSANFSSSTWDVFPQLSAEQFKQLGTRTQYERIRAQLLYNRGIEETSEMRSFLEARYENLLDPSKLIDMDRAVTRIQQALAEHEHITVYGDYDADGVTSSALLYRALRTLKHPEAPLSFHIPHRLNDGCGLNLHALDMLKARGTTLIITTDCASSDVEQVEYARTLGIDVIITDHHRPPEELPRTYAMVNPWRPDCEYGERYLCGAGIAFKLVQALYRAYRRPVEDAQDLLDLVAIGTVADIAPLLGENHTLTRLGLRKLNRTQKPGLLELVRRSTLQMGHIRERDIAFAIAPRINAAGRMKEASIAFDLLTTDDTHEATRIAAELDSLNQGRQQETEELMRNVRTQAQTQSELPVILVRGEDWHEGIIGLVAGKLAEEVQKPVLVLSDNHATSLSRGSARSPKDFNIIEALRGFDGTFERYGGHAQAAGFTLQQASIEKLHQHLIAWKENGGASVPAQIEGTQLPDQTGLVVESTQESEEIPLPPRMIDLEFKHLHLQDLNHELYKEIHQLAPFGAGNPEPVFKMKHLTIKSKWLSGREKQNLSLRLEQKGARTQLQGTFVRGAVHFESLREVTQVNIIFHLEVYEDSIGPSTRLKLLDIEPV</sequence>
<feature type="domain" description="DHHA1" evidence="7">
    <location>
        <begin position="358"/>
        <end position="450"/>
    </location>
</feature>
<gene>
    <name evidence="9" type="ORF">KSB_21630</name>
</gene>
<comment type="similarity">
    <text evidence="1">Belongs to the RecJ family.</text>
</comment>
<dbReference type="NCBIfam" id="TIGR00644">
    <property type="entry name" value="recJ"/>
    <property type="match status" value="1"/>
</dbReference>
<organism evidence="9 10">
    <name type="scientific">Ktedonobacter robiniae</name>
    <dbReference type="NCBI Taxonomy" id="2778365"/>
    <lineage>
        <taxon>Bacteria</taxon>
        <taxon>Bacillati</taxon>
        <taxon>Chloroflexota</taxon>
        <taxon>Ktedonobacteria</taxon>
        <taxon>Ktedonobacterales</taxon>
        <taxon>Ktedonobacteraceae</taxon>
        <taxon>Ktedonobacter</taxon>
    </lineage>
</organism>
<evidence type="ECO:0000256" key="1">
    <source>
        <dbReference type="ARBA" id="ARBA00005915"/>
    </source>
</evidence>
<dbReference type="Gene3D" id="3.10.310.30">
    <property type="match status" value="1"/>
</dbReference>
<feature type="domain" description="DDH" evidence="6">
    <location>
        <begin position="88"/>
        <end position="240"/>
    </location>
</feature>
<dbReference type="PANTHER" id="PTHR30255:SF2">
    <property type="entry name" value="SINGLE-STRANDED-DNA-SPECIFIC EXONUCLEASE RECJ"/>
    <property type="match status" value="1"/>
</dbReference>
<dbReference type="Proteomes" id="UP000654345">
    <property type="component" value="Unassembled WGS sequence"/>
</dbReference>
<evidence type="ECO:0000256" key="5">
    <source>
        <dbReference type="ARBA" id="ARBA00022839"/>
    </source>
</evidence>
<evidence type="ECO:0000256" key="3">
    <source>
        <dbReference type="ARBA" id="ARBA00022722"/>
    </source>
</evidence>